<reference evidence="2 3" key="1">
    <citation type="journal article" date="2019" name="Int. J. Syst. Evol. Microbiol.">
        <title>The Global Catalogue of Microorganisms (GCM) 10K type strain sequencing project: providing services to taxonomists for standard genome sequencing and annotation.</title>
        <authorList>
            <consortium name="The Broad Institute Genomics Platform"/>
            <consortium name="The Broad Institute Genome Sequencing Center for Infectious Disease"/>
            <person name="Wu L."/>
            <person name="Ma J."/>
        </authorList>
    </citation>
    <scope>NUCLEOTIDE SEQUENCE [LARGE SCALE GENOMIC DNA]</scope>
    <source>
        <strain evidence="2 3">YIM 94188</strain>
    </source>
</reference>
<evidence type="ECO:0000313" key="3">
    <source>
        <dbReference type="Proteomes" id="UP001596408"/>
    </source>
</evidence>
<comment type="caution">
    <text evidence="2">The sequence shown here is derived from an EMBL/GenBank/DDBJ whole genome shotgun (WGS) entry which is preliminary data.</text>
</comment>
<gene>
    <name evidence="2" type="ORF">ACFQEV_13555</name>
</gene>
<dbReference type="Pfam" id="PF04832">
    <property type="entry name" value="SOUL"/>
    <property type="match status" value="2"/>
</dbReference>
<evidence type="ECO:0000313" key="2">
    <source>
        <dbReference type="EMBL" id="MFC6826010.1"/>
    </source>
</evidence>
<organism evidence="2 3">
    <name type="scientific">Halopelagius fulvigenes</name>
    <dbReference type="NCBI Taxonomy" id="1198324"/>
    <lineage>
        <taxon>Archaea</taxon>
        <taxon>Methanobacteriati</taxon>
        <taxon>Methanobacteriota</taxon>
        <taxon>Stenosarchaea group</taxon>
        <taxon>Halobacteria</taxon>
        <taxon>Halobacteriales</taxon>
        <taxon>Haloferacaceae</taxon>
    </lineage>
</organism>
<sequence length="236" mass="25803">MVQKRALKWGGVAVASLAAGVAARSLYESRSAANVSYETVGTLDDVEVRRYPTAVVAETAAPSERQAFGRLFRYISGNNRSDAELSMTSPVATGDATRTARAPDRDGGELAADSAGEEVSMTAPVETSRGADGVRMAFYLPESYDYESAPRPVDPNVRVVELPARTLAVKRFSWWATDRRVERQTDELRSDLRGDDSGVRVVGDPFLLRYDAPGTPPFLRRNEVAVEVRRVSSESR</sequence>
<evidence type="ECO:0000256" key="1">
    <source>
        <dbReference type="SAM" id="MobiDB-lite"/>
    </source>
</evidence>
<dbReference type="InterPro" id="IPR011256">
    <property type="entry name" value="Reg_factor_effector_dom_sf"/>
</dbReference>
<name>A0ABD5TZI1_9EURY</name>
<accession>A0ABD5TZI1</accession>
<dbReference type="PANTHER" id="PTHR11220:SF1">
    <property type="entry name" value="HEME-BINDING PROTEIN 2"/>
    <property type="match status" value="1"/>
</dbReference>
<dbReference type="EMBL" id="JBHSXH010000015">
    <property type="protein sequence ID" value="MFC6826010.1"/>
    <property type="molecule type" value="Genomic_DNA"/>
</dbReference>
<keyword evidence="3" id="KW-1185">Reference proteome</keyword>
<dbReference type="RefSeq" id="WP_379696958.1">
    <property type="nucleotide sequence ID" value="NZ_JBHSXH010000015.1"/>
</dbReference>
<dbReference type="Gene3D" id="3.20.80.10">
    <property type="entry name" value="Regulatory factor, effector binding domain"/>
    <property type="match status" value="1"/>
</dbReference>
<dbReference type="InterPro" id="IPR006917">
    <property type="entry name" value="SOUL_heme-bd"/>
</dbReference>
<feature type="region of interest" description="Disordered" evidence="1">
    <location>
        <begin position="84"/>
        <end position="127"/>
    </location>
</feature>
<dbReference type="PANTHER" id="PTHR11220">
    <property type="entry name" value="HEME-BINDING PROTEIN-RELATED"/>
    <property type="match status" value="1"/>
</dbReference>
<dbReference type="SUPFAM" id="SSF55136">
    <property type="entry name" value="Probable bacterial effector-binding domain"/>
    <property type="match status" value="1"/>
</dbReference>
<proteinExistence type="predicted"/>
<dbReference type="AlphaFoldDB" id="A0ABD5TZI1"/>
<dbReference type="Proteomes" id="UP001596408">
    <property type="component" value="Unassembled WGS sequence"/>
</dbReference>
<protein>
    <submittedName>
        <fullName evidence="2">SOUL family heme-binding protein</fullName>
    </submittedName>
</protein>